<accession>A0A9D9EQ20</accession>
<proteinExistence type="predicted"/>
<feature type="compositionally biased region" description="Low complexity" evidence="1">
    <location>
        <begin position="312"/>
        <end position="330"/>
    </location>
</feature>
<reference evidence="2" key="1">
    <citation type="submission" date="2020-10" db="EMBL/GenBank/DDBJ databases">
        <authorList>
            <person name="Gilroy R."/>
        </authorList>
    </citation>
    <scope>NUCLEOTIDE SEQUENCE</scope>
    <source>
        <strain evidence="2">B3-4054</strain>
    </source>
</reference>
<evidence type="ECO:0000256" key="1">
    <source>
        <dbReference type="SAM" id="MobiDB-lite"/>
    </source>
</evidence>
<gene>
    <name evidence="2" type="ORF">IAA96_07840</name>
</gene>
<evidence type="ECO:0000313" key="3">
    <source>
        <dbReference type="Proteomes" id="UP000823616"/>
    </source>
</evidence>
<name>A0A9D9EQ20_9SPIR</name>
<feature type="region of interest" description="Disordered" evidence="1">
    <location>
        <begin position="312"/>
        <end position="441"/>
    </location>
</feature>
<organism evidence="2 3">
    <name type="scientific">Candidatus Avitreponema avistercoris</name>
    <dbReference type="NCBI Taxonomy" id="2840705"/>
    <lineage>
        <taxon>Bacteria</taxon>
        <taxon>Pseudomonadati</taxon>
        <taxon>Spirochaetota</taxon>
        <taxon>Spirochaetia</taxon>
        <taxon>Spirochaetales</taxon>
        <taxon>Candidatus Avitreponema</taxon>
    </lineage>
</organism>
<dbReference type="EMBL" id="JADIMS010000146">
    <property type="protein sequence ID" value="MBO8450998.1"/>
    <property type="molecule type" value="Genomic_DNA"/>
</dbReference>
<protein>
    <submittedName>
        <fullName evidence="2">Uncharacterized protein</fullName>
    </submittedName>
</protein>
<dbReference type="Proteomes" id="UP000823616">
    <property type="component" value="Unassembled WGS sequence"/>
</dbReference>
<reference evidence="2" key="2">
    <citation type="journal article" date="2021" name="PeerJ">
        <title>Extensive microbial diversity within the chicken gut microbiome revealed by metagenomics and culture.</title>
        <authorList>
            <person name="Gilroy R."/>
            <person name="Ravi A."/>
            <person name="Getino M."/>
            <person name="Pursley I."/>
            <person name="Horton D.L."/>
            <person name="Alikhan N.F."/>
            <person name="Baker D."/>
            <person name="Gharbi K."/>
            <person name="Hall N."/>
            <person name="Watson M."/>
            <person name="Adriaenssens E.M."/>
            <person name="Foster-Nyarko E."/>
            <person name="Jarju S."/>
            <person name="Secka A."/>
            <person name="Antonio M."/>
            <person name="Oren A."/>
            <person name="Chaudhuri R.R."/>
            <person name="La Ragione R."/>
            <person name="Hildebrand F."/>
            <person name="Pallen M.J."/>
        </authorList>
    </citation>
    <scope>NUCLEOTIDE SEQUENCE</scope>
    <source>
        <strain evidence="2">B3-4054</strain>
    </source>
</reference>
<comment type="caution">
    <text evidence="2">The sequence shown here is derived from an EMBL/GenBank/DDBJ whole genome shotgun (WGS) entry which is preliminary data.</text>
</comment>
<sequence>MRNISELQMRVLREEFPQLSFDTDPDIERYFELWKSGQHKEALALYNAKIRRKFPDDAARAELLRCYRSRDPRFKRLLYESIATLAEKLEKRVRYVISVLTDRIGEVDVADAYSVIRYAENLLSMISSDRMKAIPFTEKYARYAAFMDYRAGDMRRTADLIRMYVTDSIESVLDLRRQRRARRIPARQKAAVPAAVDFSQITFSAEDVSKILIPQNIQRVEDSVIAYCLKYWNRVSDPAFERIVVLYSKKYRTKHSDIFFAVKNGRLHGWKDEEILNAVLSTVVSGYYYNISGDLYLQRAWRYYKSSVGLEPAAPEAEENPPAAKPAASSRARRKSASPARRAENARKAAASRKGAGKPEQDGKPAKPAETAKPAEARNPGRPARMAKTAAPARKSTAAVSAPGRSTALAGEKTKKEGIRKQTGARPVQPEAAAKKAAKPVRRRRAAALSLENGAEKFVPNSVADIIKRVSGETYTVYRELFFQEVRPAIREELAACYGKKGIRLFASKHQNEAEEILFNYLLSHYDDPYQDWPSSVEKKSLVTLGYNLESIHKIVERWYRSRKKR</sequence>
<evidence type="ECO:0000313" key="2">
    <source>
        <dbReference type="EMBL" id="MBO8450998.1"/>
    </source>
</evidence>
<feature type="compositionally biased region" description="Basic and acidic residues" evidence="1">
    <location>
        <begin position="357"/>
        <end position="367"/>
    </location>
</feature>
<dbReference type="AlphaFoldDB" id="A0A9D9EQ20"/>